<evidence type="ECO:0000256" key="12">
    <source>
        <dbReference type="ARBA" id="ARBA00023015"/>
    </source>
</evidence>
<dbReference type="InterPro" id="IPR041291">
    <property type="entry name" value="TUDOR_5"/>
</dbReference>
<dbReference type="Pfam" id="PF18359">
    <property type="entry name" value="Tudor_5"/>
    <property type="match status" value="1"/>
</dbReference>
<keyword evidence="13" id="KW-0175">Coiled coil</keyword>
<feature type="compositionally biased region" description="Polar residues" evidence="16">
    <location>
        <begin position="162"/>
        <end position="181"/>
    </location>
</feature>
<dbReference type="Pfam" id="PF00856">
    <property type="entry name" value="SET"/>
    <property type="match status" value="1"/>
</dbReference>
<dbReference type="PROSITE" id="PS50867">
    <property type="entry name" value="PRE_SET"/>
    <property type="match status" value="1"/>
</dbReference>
<evidence type="ECO:0000256" key="6">
    <source>
        <dbReference type="ARBA" id="ARBA00022679"/>
    </source>
</evidence>
<evidence type="ECO:0000256" key="1">
    <source>
        <dbReference type="ARBA" id="ARBA00004123"/>
    </source>
</evidence>
<feature type="compositionally biased region" description="Basic and acidic residues" evidence="16">
    <location>
        <begin position="97"/>
        <end position="107"/>
    </location>
</feature>
<evidence type="ECO:0000256" key="10">
    <source>
        <dbReference type="ARBA" id="ARBA00022833"/>
    </source>
</evidence>
<reference evidence="21" key="2">
    <citation type="submission" date="2020-05" db="UniProtKB">
        <authorList>
            <consortium name="EnsemblMetazoa"/>
        </authorList>
    </citation>
    <scope>IDENTIFICATION</scope>
    <source>
        <strain evidence="21">WRAIR2</strain>
    </source>
</reference>
<feature type="compositionally biased region" description="Basic and acidic residues" evidence="16">
    <location>
        <begin position="1115"/>
        <end position="1126"/>
    </location>
</feature>
<dbReference type="GO" id="GO:0032259">
    <property type="term" value="P:methylation"/>
    <property type="evidence" value="ECO:0007669"/>
    <property type="project" value="UniProtKB-KW"/>
</dbReference>
<dbReference type="GO" id="GO:0003677">
    <property type="term" value="F:DNA binding"/>
    <property type="evidence" value="ECO:0007669"/>
    <property type="project" value="InterPro"/>
</dbReference>
<dbReference type="InterPro" id="IPR003616">
    <property type="entry name" value="Post-SET_dom"/>
</dbReference>
<evidence type="ECO:0000256" key="3">
    <source>
        <dbReference type="ARBA" id="ARBA00022454"/>
    </source>
</evidence>
<feature type="region of interest" description="Disordered" evidence="16">
    <location>
        <begin position="1079"/>
        <end position="1171"/>
    </location>
</feature>
<dbReference type="InterPro" id="IPR047232">
    <property type="entry name" value="SETDB1/2-like_MBD"/>
</dbReference>
<dbReference type="STRING" id="7168.A0A182NTK7"/>
<dbReference type="PROSITE" id="PS50868">
    <property type="entry name" value="POST_SET"/>
    <property type="match status" value="1"/>
</dbReference>
<evidence type="ECO:0000256" key="7">
    <source>
        <dbReference type="ARBA" id="ARBA00022691"/>
    </source>
</evidence>
<dbReference type="Gene3D" id="3.30.890.10">
    <property type="entry name" value="Methyl-cpg-binding Protein 2, Chain A"/>
    <property type="match status" value="1"/>
</dbReference>
<evidence type="ECO:0000256" key="16">
    <source>
        <dbReference type="SAM" id="MobiDB-lite"/>
    </source>
</evidence>
<name>A0A182NTK7_9DIPT</name>
<dbReference type="CDD" id="cd10517">
    <property type="entry name" value="SET_SETDB1"/>
    <property type="match status" value="1"/>
</dbReference>
<evidence type="ECO:0000259" key="18">
    <source>
        <dbReference type="PROSITE" id="PS50867"/>
    </source>
</evidence>
<feature type="region of interest" description="Disordered" evidence="16">
    <location>
        <begin position="1"/>
        <end position="203"/>
    </location>
</feature>
<evidence type="ECO:0000313" key="21">
    <source>
        <dbReference type="EnsemblMetazoa" id="ADIR010998-PA"/>
    </source>
</evidence>
<dbReference type="Pfam" id="PF01429">
    <property type="entry name" value="MBD"/>
    <property type="match status" value="1"/>
</dbReference>
<keyword evidence="10" id="KW-0862">Zinc</keyword>
<evidence type="ECO:0000256" key="13">
    <source>
        <dbReference type="ARBA" id="ARBA00023054"/>
    </source>
</evidence>
<feature type="domain" description="SET" evidence="17">
    <location>
        <begin position="983"/>
        <end position="1263"/>
    </location>
</feature>
<feature type="domain" description="Pre-SET" evidence="18">
    <location>
        <begin position="907"/>
        <end position="980"/>
    </location>
</feature>
<keyword evidence="11" id="KW-0156">Chromatin regulator</keyword>
<dbReference type="Gene3D" id="2.30.30.140">
    <property type="match status" value="1"/>
</dbReference>
<dbReference type="InterPro" id="IPR016177">
    <property type="entry name" value="DNA-bd_dom_sf"/>
</dbReference>
<dbReference type="Gene3D" id="2.170.270.10">
    <property type="entry name" value="SET domain"/>
    <property type="match status" value="2"/>
</dbReference>
<keyword evidence="9" id="KW-0677">Repeat</keyword>
<evidence type="ECO:0000256" key="2">
    <source>
        <dbReference type="ARBA" id="ARBA00004286"/>
    </source>
</evidence>
<keyword evidence="22" id="KW-1185">Reference proteome</keyword>
<feature type="compositionally biased region" description="Low complexity" evidence="16">
    <location>
        <begin position="671"/>
        <end position="681"/>
    </location>
</feature>
<evidence type="ECO:0000256" key="11">
    <source>
        <dbReference type="ARBA" id="ARBA00022853"/>
    </source>
</evidence>
<keyword evidence="7" id="KW-0949">S-adenosyl-L-methionine</keyword>
<feature type="region of interest" description="Disordered" evidence="16">
    <location>
        <begin position="288"/>
        <end position="309"/>
    </location>
</feature>
<keyword evidence="12" id="KW-0805">Transcription regulation</keyword>
<keyword evidence="6" id="KW-0808">Transferase</keyword>
<evidence type="ECO:0008006" key="23">
    <source>
        <dbReference type="Google" id="ProtNLM"/>
    </source>
</evidence>
<dbReference type="SUPFAM" id="SSF82199">
    <property type="entry name" value="SET domain"/>
    <property type="match status" value="1"/>
</dbReference>
<keyword evidence="15" id="KW-0539">Nucleus</keyword>
<dbReference type="PANTHER" id="PTHR46024:SF1">
    <property type="entry name" value="HISTONE-LYSINE N-METHYLTRANSFERASE EGGLESS"/>
    <property type="match status" value="1"/>
</dbReference>
<evidence type="ECO:0000259" key="20">
    <source>
        <dbReference type="PROSITE" id="PS50982"/>
    </source>
</evidence>
<dbReference type="Pfam" id="PF05033">
    <property type="entry name" value="Pre-SET"/>
    <property type="match status" value="1"/>
</dbReference>
<dbReference type="SMART" id="SM00317">
    <property type="entry name" value="SET"/>
    <property type="match status" value="1"/>
</dbReference>
<dbReference type="PROSITE" id="PS50280">
    <property type="entry name" value="SET"/>
    <property type="match status" value="1"/>
</dbReference>
<organism evidence="21 22">
    <name type="scientific">Anopheles dirus</name>
    <dbReference type="NCBI Taxonomy" id="7168"/>
    <lineage>
        <taxon>Eukaryota</taxon>
        <taxon>Metazoa</taxon>
        <taxon>Ecdysozoa</taxon>
        <taxon>Arthropoda</taxon>
        <taxon>Hexapoda</taxon>
        <taxon>Insecta</taxon>
        <taxon>Pterygota</taxon>
        <taxon>Neoptera</taxon>
        <taxon>Endopterygota</taxon>
        <taxon>Diptera</taxon>
        <taxon>Nematocera</taxon>
        <taxon>Culicoidea</taxon>
        <taxon>Culicidae</taxon>
        <taxon>Anophelinae</taxon>
        <taxon>Anopheles</taxon>
    </lineage>
</organism>
<sequence length="1288" mass="146938">MASITNTDAIISLESDEEMESEPAPSNPVNDEALPKASENVEKVPDTSDSDIICIDDDDKETVPESEDATPAKTPSPAPAPASPTNPDTVPSMSVETESHGNDKPEPESINNEPELANMMETEDIEKSKDTMEDKGQKECQPCPEQQKQDEMDGIEDGEATTAVSNEPTNTEETVVDTKQSTTEEKVSLPVNGTADHTPHSNGTRRRYKCCNLECRKESSEYCVAPQFALNLYNNPYAKQTRYLCSECFEFAVSQYEKYCTLLQNGQPLLMQEMPKSSFEEIHMILDSSDEEDEEDKENDKFRSNDSPLPQDVISLIETELHDAIESMFKKCDLQQQMKWTTSILQKQVQENQESSNRIQSKLKELSNDLQSMYDGLYSIRTTKVDTPELIIEDDQTSERIAAERIMHMMQQVATFQREPVQVNRTYYGVRSKVLASWTLCEVIAEDKEAPFFTQYRVRFGRDDSVPHILSAKHLAYPDPPNVKLMIGTRVIAKPNSFEERAFFVGTVIEAISSYNRYRYLIIFDSGQAAYASIADVRVVCDQSKKVWEDVHPHSREFICSYMKACESARPMLQAKQGQRVCVEVKNKWFQAKVVETDSSLVRIYYPSLDQYEWIYRGSKRLAPLYKSNANGSQASNNKLSKFQKRNEPSIEYIMIDDDEDTRVESVLEGAGSVAHAASSSPQQPFTQPHVRANPREGQHRGTARKSTVNRSTPATAATPTSVVSLNRFPIYIDFDHQDRPCGSTVNFTTKNYPGPQKFTAHTCGVSCLYKITKNMKPYNLLARPLINGWERQVCKTKSAQKRTCIVYRGPCGRRIRNMYELHRYLRQTEATLNVDHFDFDPEIRALATFRTEKLCFECKDLSFGLECMPVHCVNSYDETRPPPCQYSTERIPTEGVNLNLDKEFLCGCDCEDDCSDKSRCQCWQLTLSGSKYLDPPVPRDEVGYKYKRLLTPILSGIYECNAQCKCRVDRCLNRVVQHPLQTKLQVFNTHNKGWGIRCLNDVPVGSFICIYAGHLLTEETTIRICEQNANKTGDEYFADLDFIETAELMKEHYEKEALPMTDDEDDWEVDRPRSSRADRLYEMDDDDDDESEEEEELRIGGVGLSSMRDSDEEYTTKSKPSDTKVRTRAQLRRGSSTTEKQQQKQKQQKQQKQKQQKQQQQPRSGDVINDEQECVSLIPNPETDPEANYESKFRKLFGPNEQIYVMDAKKSGNLGRYFNHSCVPNLFVQNVFVDTHDLRFPWVAFFAVRNIMAGTELTWNYNYDVGSVKGKTLTCNCGEKNCKGRLL</sequence>
<dbReference type="PANTHER" id="PTHR46024">
    <property type="entry name" value="HISTONE-LYSINE N-METHYLTRANSFERASE EGGLESS"/>
    <property type="match status" value="1"/>
</dbReference>
<dbReference type="GO" id="GO:0005694">
    <property type="term" value="C:chromosome"/>
    <property type="evidence" value="ECO:0007669"/>
    <property type="project" value="UniProtKB-SubCell"/>
</dbReference>
<evidence type="ECO:0000313" key="22">
    <source>
        <dbReference type="Proteomes" id="UP000075884"/>
    </source>
</evidence>
<dbReference type="Pfam" id="PF18358">
    <property type="entry name" value="Tudor_4"/>
    <property type="match status" value="1"/>
</dbReference>
<dbReference type="SMART" id="SM00468">
    <property type="entry name" value="PreSET"/>
    <property type="match status" value="1"/>
</dbReference>
<keyword evidence="8" id="KW-0479">Metal-binding</keyword>
<accession>A0A182NTK7</accession>
<protein>
    <recommendedName>
        <fullName evidence="23">Histone-lysine N-methyltransferase</fullName>
    </recommendedName>
</protein>
<evidence type="ECO:0000259" key="19">
    <source>
        <dbReference type="PROSITE" id="PS50868"/>
    </source>
</evidence>
<evidence type="ECO:0000256" key="9">
    <source>
        <dbReference type="ARBA" id="ARBA00022737"/>
    </source>
</evidence>
<feature type="compositionally biased region" description="Pro residues" evidence="16">
    <location>
        <begin position="74"/>
        <end position="84"/>
    </location>
</feature>
<feature type="domain" description="MBD" evidence="20">
    <location>
        <begin position="776"/>
        <end position="845"/>
    </location>
</feature>
<dbReference type="GO" id="GO:0070828">
    <property type="term" value="P:heterochromatin organization"/>
    <property type="evidence" value="ECO:0007669"/>
    <property type="project" value="TreeGrafter"/>
</dbReference>
<dbReference type="PROSITE" id="PS50982">
    <property type="entry name" value="MBD"/>
    <property type="match status" value="1"/>
</dbReference>
<dbReference type="VEuPathDB" id="VectorBase:ADIR010998"/>
<feature type="region of interest" description="Disordered" evidence="16">
    <location>
        <begin position="671"/>
        <end position="719"/>
    </location>
</feature>
<keyword evidence="5" id="KW-0489">Methyltransferase</keyword>
<dbReference type="InterPro" id="IPR001739">
    <property type="entry name" value="Methyl_CpG_DNA-bd"/>
</dbReference>
<feature type="domain" description="Post-SET" evidence="19">
    <location>
        <begin position="1272"/>
        <end position="1288"/>
    </location>
</feature>
<feature type="compositionally biased region" description="Acidic residues" evidence="16">
    <location>
        <begin position="1084"/>
        <end position="1097"/>
    </location>
</feature>
<comment type="subcellular location">
    <subcellularLocation>
        <location evidence="2">Chromosome</location>
    </subcellularLocation>
    <subcellularLocation>
        <location evidence="1">Nucleus</location>
    </subcellularLocation>
</comment>
<dbReference type="InterPro" id="IPR046341">
    <property type="entry name" value="SET_dom_sf"/>
</dbReference>
<evidence type="ECO:0000259" key="17">
    <source>
        <dbReference type="PROSITE" id="PS50280"/>
    </source>
</evidence>
<dbReference type="InterPro" id="IPR007728">
    <property type="entry name" value="Pre-SET_dom"/>
</dbReference>
<dbReference type="SMART" id="SM00391">
    <property type="entry name" value="MBD"/>
    <property type="match status" value="1"/>
</dbReference>
<keyword evidence="3" id="KW-0158">Chromosome</keyword>
<dbReference type="EnsemblMetazoa" id="ADIR010998-RA">
    <property type="protein sequence ID" value="ADIR010998-PA"/>
    <property type="gene ID" value="ADIR010998"/>
</dbReference>
<feature type="compositionally biased region" description="Basic and acidic residues" evidence="16">
    <location>
        <begin position="125"/>
        <end position="138"/>
    </location>
</feature>
<dbReference type="SUPFAM" id="SSF54171">
    <property type="entry name" value="DNA-binding domain"/>
    <property type="match status" value="1"/>
</dbReference>
<dbReference type="CDD" id="cd01395">
    <property type="entry name" value="HMT_MBD"/>
    <property type="match status" value="1"/>
</dbReference>
<dbReference type="GO" id="GO:0046974">
    <property type="term" value="F:histone H3K9 methyltransferase activity"/>
    <property type="evidence" value="ECO:0007669"/>
    <property type="project" value="TreeGrafter"/>
</dbReference>
<evidence type="ECO:0000256" key="15">
    <source>
        <dbReference type="ARBA" id="ARBA00023242"/>
    </source>
</evidence>
<keyword evidence="14" id="KW-0804">Transcription</keyword>
<evidence type="ECO:0000256" key="14">
    <source>
        <dbReference type="ARBA" id="ARBA00023163"/>
    </source>
</evidence>
<evidence type="ECO:0000256" key="5">
    <source>
        <dbReference type="ARBA" id="ARBA00022603"/>
    </source>
</evidence>
<dbReference type="InterPro" id="IPR051516">
    <property type="entry name" value="SETDB_methyltransferase"/>
</dbReference>
<proteinExistence type="predicted"/>
<reference evidence="22" key="1">
    <citation type="submission" date="2013-03" db="EMBL/GenBank/DDBJ databases">
        <title>The Genome Sequence of Anopheles dirus WRAIR2.</title>
        <authorList>
            <consortium name="The Broad Institute Genomics Platform"/>
            <person name="Neafsey D.E."/>
            <person name="Walton C."/>
            <person name="Walker B."/>
            <person name="Young S.K."/>
            <person name="Zeng Q."/>
            <person name="Gargeya S."/>
            <person name="Fitzgerald M."/>
            <person name="Haas B."/>
            <person name="Abouelleil A."/>
            <person name="Allen A.W."/>
            <person name="Alvarado L."/>
            <person name="Arachchi H.M."/>
            <person name="Berlin A.M."/>
            <person name="Chapman S.B."/>
            <person name="Gainer-Dewar J."/>
            <person name="Goldberg J."/>
            <person name="Griggs A."/>
            <person name="Gujja S."/>
            <person name="Hansen M."/>
            <person name="Howarth C."/>
            <person name="Imamovic A."/>
            <person name="Ireland A."/>
            <person name="Larimer J."/>
            <person name="McCowan C."/>
            <person name="Murphy C."/>
            <person name="Pearson M."/>
            <person name="Poon T.W."/>
            <person name="Priest M."/>
            <person name="Roberts A."/>
            <person name="Saif S."/>
            <person name="Shea T."/>
            <person name="Sisk P."/>
            <person name="Sykes S."/>
            <person name="Wortman J."/>
            <person name="Nusbaum C."/>
            <person name="Birren B."/>
        </authorList>
    </citation>
    <scope>NUCLEOTIDE SEQUENCE [LARGE SCALE GENOMIC DNA]</scope>
    <source>
        <strain evidence="22">WRAIR2</strain>
    </source>
</reference>
<feature type="compositionally biased region" description="Acidic residues" evidence="16">
    <location>
        <begin position="54"/>
        <end position="68"/>
    </location>
</feature>
<evidence type="ECO:0000256" key="4">
    <source>
        <dbReference type="ARBA" id="ARBA00022491"/>
    </source>
</evidence>
<dbReference type="InterPro" id="IPR041292">
    <property type="entry name" value="Tudor_4"/>
</dbReference>
<dbReference type="GO" id="GO:0008270">
    <property type="term" value="F:zinc ion binding"/>
    <property type="evidence" value="ECO:0007669"/>
    <property type="project" value="InterPro"/>
</dbReference>
<keyword evidence="4" id="KW-0678">Repressor</keyword>
<dbReference type="GO" id="GO:0010629">
    <property type="term" value="P:negative regulation of gene expression"/>
    <property type="evidence" value="ECO:0007669"/>
    <property type="project" value="TreeGrafter"/>
</dbReference>
<feature type="compositionally biased region" description="Basic residues" evidence="16">
    <location>
        <begin position="1147"/>
        <end position="1156"/>
    </location>
</feature>
<dbReference type="GO" id="GO:0005634">
    <property type="term" value="C:nucleus"/>
    <property type="evidence" value="ECO:0007669"/>
    <property type="project" value="UniProtKB-SubCell"/>
</dbReference>
<dbReference type="Proteomes" id="UP000075884">
    <property type="component" value="Unassembled WGS sequence"/>
</dbReference>
<evidence type="ECO:0000256" key="8">
    <source>
        <dbReference type="ARBA" id="ARBA00022723"/>
    </source>
</evidence>
<dbReference type="InterPro" id="IPR001214">
    <property type="entry name" value="SET_dom"/>
</dbReference>
<feature type="compositionally biased region" description="Acidic residues" evidence="16">
    <location>
        <begin position="288"/>
        <end position="297"/>
    </location>
</feature>